<dbReference type="Gene3D" id="3.40.50.2000">
    <property type="entry name" value="Glycogen Phosphorylase B"/>
    <property type="match status" value="2"/>
</dbReference>
<dbReference type="Proteomes" id="UP000007881">
    <property type="component" value="Chromosome"/>
</dbReference>
<dbReference type="eggNOG" id="COG0438">
    <property type="taxonomic scope" value="Bacteria"/>
</dbReference>
<feature type="domain" description="Glycosyltransferase subfamily 4-like N-terminal" evidence="2">
    <location>
        <begin position="21"/>
        <end position="167"/>
    </location>
</feature>
<dbReference type="OrthoDB" id="9811902at2"/>
<sequence>MRLLYSYGLDLPAPVAAPIQILHTAHALAERGVDVTTAWRNVAEPDAVLRELGLGPHPRLRLVEAAGGRSLRRAARGCDVVMSRGEHGVRSYAALGGARPFVYETHRPVVSAPRFFARLRGPSAARLEAAAVRGCAGLVGVSRGALEEMRSRHGGHAPELVLPSGTDPPAEGPEPPRDLDVVYAGKVEARKGLGVLLESMRCMPGVTLAVVGGSAPELAALRPAVARAEAAGARIQLVGRVRPAAVRGWFRRARVGVCPLPLGLSATSERFTSPMKIVEMMACGTPIVASDLPSVRELLTDGVNAKLVPPSDPAALAAALRGLLDHPEPALVGRARTDALGLTWAARAEKLHRFLERIA</sequence>
<dbReference type="Pfam" id="PF13439">
    <property type="entry name" value="Glyco_transf_4"/>
    <property type="match status" value="1"/>
</dbReference>
<dbReference type="Pfam" id="PF13692">
    <property type="entry name" value="Glyco_trans_1_4"/>
    <property type="match status" value="1"/>
</dbReference>
<evidence type="ECO:0000313" key="4">
    <source>
        <dbReference type="Proteomes" id="UP000007881"/>
    </source>
</evidence>
<accession>I0IFD9</accession>
<dbReference type="InterPro" id="IPR028098">
    <property type="entry name" value="Glyco_trans_4-like_N"/>
</dbReference>
<dbReference type="CDD" id="cd03801">
    <property type="entry name" value="GT4_PimA-like"/>
    <property type="match status" value="1"/>
</dbReference>
<dbReference type="HOGENOM" id="CLU_009583_2_5_0"/>
<dbReference type="RefSeq" id="WP_014437195.1">
    <property type="nucleotide sequence ID" value="NC_017080.1"/>
</dbReference>
<evidence type="ECO:0000256" key="1">
    <source>
        <dbReference type="SAM" id="MobiDB-lite"/>
    </source>
</evidence>
<reference evidence="3 4" key="1">
    <citation type="submission" date="2012-02" db="EMBL/GenBank/DDBJ databases">
        <title>Complete genome sequence of Phycisphaera mikurensis NBRC 102666.</title>
        <authorList>
            <person name="Ankai A."/>
            <person name="Hosoyama A."/>
            <person name="Terui Y."/>
            <person name="Sekine M."/>
            <person name="Fukai R."/>
            <person name="Kato Y."/>
            <person name="Nakamura S."/>
            <person name="Yamada-Narita S."/>
            <person name="Kawakoshi A."/>
            <person name="Fukunaga Y."/>
            <person name="Yamazaki S."/>
            <person name="Fujita N."/>
        </authorList>
    </citation>
    <scope>NUCLEOTIDE SEQUENCE [LARGE SCALE GENOMIC DNA]</scope>
    <source>
        <strain evidence="4">NBRC 102666 / KCTC 22515 / FYK2301M01</strain>
    </source>
</reference>
<organism evidence="3 4">
    <name type="scientific">Phycisphaera mikurensis (strain NBRC 102666 / KCTC 22515 / FYK2301M01)</name>
    <dbReference type="NCBI Taxonomy" id="1142394"/>
    <lineage>
        <taxon>Bacteria</taxon>
        <taxon>Pseudomonadati</taxon>
        <taxon>Planctomycetota</taxon>
        <taxon>Phycisphaerae</taxon>
        <taxon>Phycisphaerales</taxon>
        <taxon>Phycisphaeraceae</taxon>
        <taxon>Phycisphaera</taxon>
    </lineage>
</organism>
<dbReference type="GO" id="GO:0016757">
    <property type="term" value="F:glycosyltransferase activity"/>
    <property type="evidence" value="ECO:0007669"/>
    <property type="project" value="TreeGrafter"/>
</dbReference>
<keyword evidence="4" id="KW-1185">Reference proteome</keyword>
<dbReference type="PANTHER" id="PTHR12526">
    <property type="entry name" value="GLYCOSYLTRANSFERASE"/>
    <property type="match status" value="1"/>
</dbReference>
<proteinExistence type="predicted"/>
<dbReference type="AlphaFoldDB" id="I0IFD9"/>
<dbReference type="EMBL" id="AP012338">
    <property type="protein sequence ID" value="BAM03977.1"/>
    <property type="molecule type" value="Genomic_DNA"/>
</dbReference>
<name>I0IFD9_PHYMF</name>
<feature type="region of interest" description="Disordered" evidence="1">
    <location>
        <begin position="152"/>
        <end position="177"/>
    </location>
</feature>
<dbReference type="STRING" id="1142394.PSMK_18180"/>
<gene>
    <name evidence="3" type="ordered locus">PSMK_18180</name>
</gene>
<evidence type="ECO:0000259" key="2">
    <source>
        <dbReference type="Pfam" id="PF13439"/>
    </source>
</evidence>
<dbReference type="SUPFAM" id="SSF53756">
    <property type="entry name" value="UDP-Glycosyltransferase/glycogen phosphorylase"/>
    <property type="match status" value="1"/>
</dbReference>
<dbReference type="KEGG" id="phm:PSMK_18180"/>
<evidence type="ECO:0000313" key="3">
    <source>
        <dbReference type="EMBL" id="BAM03977.1"/>
    </source>
</evidence>
<keyword evidence="3" id="KW-0808">Transferase</keyword>
<dbReference type="PANTHER" id="PTHR12526:SF636">
    <property type="entry name" value="BLL3647 PROTEIN"/>
    <property type="match status" value="1"/>
</dbReference>
<protein>
    <submittedName>
        <fullName evidence="3">Putative glycosyltransferase</fullName>
    </submittedName>
</protein>